<organism evidence="2 3">
    <name type="scientific">Paenibacillus nanensis</name>
    <dbReference type="NCBI Taxonomy" id="393251"/>
    <lineage>
        <taxon>Bacteria</taxon>
        <taxon>Bacillati</taxon>
        <taxon>Bacillota</taxon>
        <taxon>Bacilli</taxon>
        <taxon>Bacillales</taxon>
        <taxon>Paenibacillaceae</taxon>
        <taxon>Paenibacillus</taxon>
    </lineage>
</organism>
<sequence length="174" mass="20548">MYANALMWGMLIIPWISLVLLKPASIRRFLPVSILGALLVTIVFEIAHAFHWWIIFDKAIIVPWGYITNTAYVYGFFMVGTLWIFKLAFHKFWLFILANIAVDGAFQFIMDPLFERAGFYRLENIAHWQLFLIMLGIALLLYGYQVWQESSVSRETKEEDDPYELKIFRREKAR</sequence>
<evidence type="ECO:0008006" key="4">
    <source>
        <dbReference type="Google" id="ProtNLM"/>
    </source>
</evidence>
<proteinExistence type="predicted"/>
<keyword evidence="1" id="KW-0812">Transmembrane</keyword>
<keyword evidence="1" id="KW-0472">Membrane</keyword>
<dbReference type="AlphaFoldDB" id="A0A3A1VIM6"/>
<reference evidence="2 3" key="1">
    <citation type="submission" date="2018-09" db="EMBL/GenBank/DDBJ databases">
        <title>Paenibacillus aracenensis nov. sp. isolated from a cave in southern Spain.</title>
        <authorList>
            <person name="Jurado V."/>
            <person name="Gutierrez-Patricio S."/>
            <person name="Gonzalez-Pimentel J.L."/>
            <person name="Miller A.Z."/>
            <person name="Laiz L."/>
            <person name="Saiz-Jimenez C."/>
        </authorList>
    </citation>
    <scope>NUCLEOTIDE SEQUENCE [LARGE SCALE GENOMIC DNA]</scope>
    <source>
        <strain evidence="2 3">DSM 22867</strain>
    </source>
</reference>
<name>A0A3A1VIM6_9BACL</name>
<dbReference type="RefSeq" id="WP_119598394.1">
    <property type="nucleotide sequence ID" value="NZ_QXQA01000002.1"/>
</dbReference>
<feature type="transmembrane region" description="Helical" evidence="1">
    <location>
        <begin position="125"/>
        <end position="144"/>
    </location>
</feature>
<evidence type="ECO:0000256" key="1">
    <source>
        <dbReference type="SAM" id="Phobius"/>
    </source>
</evidence>
<feature type="transmembrane region" description="Helical" evidence="1">
    <location>
        <begin position="29"/>
        <end position="54"/>
    </location>
</feature>
<keyword evidence="3" id="KW-1185">Reference proteome</keyword>
<comment type="caution">
    <text evidence="2">The sequence shown here is derived from an EMBL/GenBank/DDBJ whole genome shotgun (WGS) entry which is preliminary data.</text>
</comment>
<gene>
    <name evidence="2" type="ORF">D3P08_05340</name>
</gene>
<protein>
    <recommendedName>
        <fullName evidence="4">DUF1405 domain-containing protein</fullName>
    </recommendedName>
</protein>
<dbReference type="EMBL" id="QXQA01000002">
    <property type="protein sequence ID" value="RIX59562.1"/>
    <property type="molecule type" value="Genomic_DNA"/>
</dbReference>
<evidence type="ECO:0000313" key="2">
    <source>
        <dbReference type="EMBL" id="RIX59562.1"/>
    </source>
</evidence>
<feature type="transmembrane region" description="Helical" evidence="1">
    <location>
        <begin position="6"/>
        <end position="22"/>
    </location>
</feature>
<evidence type="ECO:0000313" key="3">
    <source>
        <dbReference type="Proteomes" id="UP000266482"/>
    </source>
</evidence>
<keyword evidence="1" id="KW-1133">Transmembrane helix</keyword>
<dbReference type="Proteomes" id="UP000266482">
    <property type="component" value="Unassembled WGS sequence"/>
</dbReference>
<accession>A0A3A1VIM6</accession>
<feature type="transmembrane region" description="Helical" evidence="1">
    <location>
        <begin position="92"/>
        <end position="110"/>
    </location>
</feature>
<feature type="transmembrane region" description="Helical" evidence="1">
    <location>
        <begin position="66"/>
        <end position="85"/>
    </location>
</feature>
<dbReference type="OrthoDB" id="1683771at2"/>